<sequence length="512" mass="57250">MISTNPSPSTLVLVLGFTSFSALLYRWWTTPSNRLPPGPKRLPVIGNVFDIPKDFAWITYQKWSKEYDSDVIHVDALGTHLIVVNSAKAANEIFEKRSSIYSDRPAFVTMKEILKMKWAMGFTSYGADWRRLRKAFHQHFQPVASEQFHPIEARATLDLLQRLLHTPQDFIDHIRHMAGRTILEIAYGIEVQPQNDYYIKTVEKALDAMTFGSSPRANVFETFPILTRLPDWLPGMSLKREAKGWIPSCIQVAEAPFRAVKEAVANGTAIESVTSSLLRDSKDEKSPWDEDIAKRVPAAMLFGGADTTLSAITTFMLTMVLYPEIQRRAHAEIDAIIGHDRLPIHSDEDLLPYVGAVVKEILRWSPIAPLAIPHSVMSDDIYEGYFIPAGSIVLGNCWAILHDESVYPDPHVFKPERFLGPDNTATTNFPDAAFGFGRRVCPGRFMARASTWLAITSILATFEISKAVDESGNEIVPTGEYLSGPITHPVPFKCSIKPRSHAAETLIQTASI</sequence>
<dbReference type="InterPro" id="IPR017972">
    <property type="entry name" value="Cyt_P450_CS"/>
</dbReference>
<accession>W4JZW4</accession>
<dbReference type="Pfam" id="PF00067">
    <property type="entry name" value="p450"/>
    <property type="match status" value="1"/>
</dbReference>
<evidence type="ECO:0000256" key="5">
    <source>
        <dbReference type="ARBA" id="ARBA00022723"/>
    </source>
</evidence>
<reference evidence="11 12" key="1">
    <citation type="journal article" date="2012" name="New Phytol.">
        <title>Insight into trade-off between wood decay and parasitism from the genome of a fungal forest pathogen.</title>
        <authorList>
            <person name="Olson A."/>
            <person name="Aerts A."/>
            <person name="Asiegbu F."/>
            <person name="Belbahri L."/>
            <person name="Bouzid O."/>
            <person name="Broberg A."/>
            <person name="Canback B."/>
            <person name="Coutinho P.M."/>
            <person name="Cullen D."/>
            <person name="Dalman K."/>
            <person name="Deflorio G."/>
            <person name="van Diepen L.T."/>
            <person name="Dunand C."/>
            <person name="Duplessis S."/>
            <person name="Durling M."/>
            <person name="Gonthier P."/>
            <person name="Grimwood J."/>
            <person name="Fossdal C.G."/>
            <person name="Hansson D."/>
            <person name="Henrissat B."/>
            <person name="Hietala A."/>
            <person name="Himmelstrand K."/>
            <person name="Hoffmeister D."/>
            <person name="Hogberg N."/>
            <person name="James T.Y."/>
            <person name="Karlsson M."/>
            <person name="Kohler A."/>
            <person name="Kues U."/>
            <person name="Lee Y.H."/>
            <person name="Lin Y.C."/>
            <person name="Lind M."/>
            <person name="Lindquist E."/>
            <person name="Lombard V."/>
            <person name="Lucas S."/>
            <person name="Lunden K."/>
            <person name="Morin E."/>
            <person name="Murat C."/>
            <person name="Park J."/>
            <person name="Raffaello T."/>
            <person name="Rouze P."/>
            <person name="Salamov A."/>
            <person name="Schmutz J."/>
            <person name="Solheim H."/>
            <person name="Stahlberg J."/>
            <person name="Velez H."/>
            <person name="de Vries R.P."/>
            <person name="Wiebenga A."/>
            <person name="Woodward S."/>
            <person name="Yakovlev I."/>
            <person name="Garbelotto M."/>
            <person name="Martin F."/>
            <person name="Grigoriev I.V."/>
            <person name="Stenlid J."/>
        </authorList>
    </citation>
    <scope>NUCLEOTIDE SEQUENCE [LARGE SCALE GENOMIC DNA]</scope>
    <source>
        <strain evidence="11 12">TC 32-1</strain>
    </source>
</reference>
<dbReference type="OrthoDB" id="2789670at2759"/>
<evidence type="ECO:0000256" key="8">
    <source>
        <dbReference type="ARBA" id="ARBA00023033"/>
    </source>
</evidence>
<dbReference type="InterPro" id="IPR001128">
    <property type="entry name" value="Cyt_P450"/>
</dbReference>
<evidence type="ECO:0000256" key="10">
    <source>
        <dbReference type="RuleBase" id="RU000461"/>
    </source>
</evidence>
<keyword evidence="8 10" id="KW-0503">Monooxygenase</keyword>
<evidence type="ECO:0000256" key="4">
    <source>
        <dbReference type="ARBA" id="ARBA00022617"/>
    </source>
</evidence>
<dbReference type="AlphaFoldDB" id="W4JZW4"/>
<dbReference type="Proteomes" id="UP000030671">
    <property type="component" value="Unassembled WGS sequence"/>
</dbReference>
<dbReference type="KEGG" id="hir:HETIRDRAFT_64305"/>
<evidence type="ECO:0000256" key="9">
    <source>
        <dbReference type="PIRSR" id="PIRSR602401-1"/>
    </source>
</evidence>
<protein>
    <submittedName>
        <fullName evidence="11">Cytochrome P450 monooxygenase 32</fullName>
    </submittedName>
</protein>
<keyword evidence="12" id="KW-1185">Reference proteome</keyword>
<dbReference type="PRINTS" id="PR00463">
    <property type="entry name" value="EP450I"/>
</dbReference>
<keyword evidence="6 10" id="KW-0560">Oxidoreductase</keyword>
<dbReference type="GO" id="GO:0005506">
    <property type="term" value="F:iron ion binding"/>
    <property type="evidence" value="ECO:0007669"/>
    <property type="project" value="InterPro"/>
</dbReference>
<dbReference type="Gene3D" id="1.10.630.10">
    <property type="entry name" value="Cytochrome P450"/>
    <property type="match status" value="1"/>
</dbReference>
<dbReference type="InterPro" id="IPR036396">
    <property type="entry name" value="Cyt_P450_sf"/>
</dbReference>
<dbReference type="InParanoid" id="W4JZW4"/>
<keyword evidence="4 9" id="KW-0349">Heme</keyword>
<keyword evidence="5 9" id="KW-0479">Metal-binding</keyword>
<dbReference type="SUPFAM" id="SSF48264">
    <property type="entry name" value="Cytochrome P450"/>
    <property type="match status" value="1"/>
</dbReference>
<dbReference type="HOGENOM" id="CLU_001570_2_3_1"/>
<evidence type="ECO:0000256" key="3">
    <source>
        <dbReference type="ARBA" id="ARBA00010617"/>
    </source>
</evidence>
<dbReference type="InterPro" id="IPR050364">
    <property type="entry name" value="Cytochrome_P450_fung"/>
</dbReference>
<comment type="similarity">
    <text evidence="3 10">Belongs to the cytochrome P450 family.</text>
</comment>
<dbReference type="GO" id="GO:0016705">
    <property type="term" value="F:oxidoreductase activity, acting on paired donors, with incorporation or reduction of molecular oxygen"/>
    <property type="evidence" value="ECO:0007669"/>
    <property type="project" value="InterPro"/>
</dbReference>
<dbReference type="eggNOG" id="KOG0156">
    <property type="taxonomic scope" value="Eukaryota"/>
</dbReference>
<gene>
    <name evidence="11" type="primary">cyp32</name>
    <name evidence="11" type="ORF">HETIRDRAFT_64305</name>
</gene>
<evidence type="ECO:0000313" key="12">
    <source>
        <dbReference type="Proteomes" id="UP000030671"/>
    </source>
</evidence>
<evidence type="ECO:0000256" key="6">
    <source>
        <dbReference type="ARBA" id="ARBA00023002"/>
    </source>
</evidence>
<dbReference type="CDD" id="cd11065">
    <property type="entry name" value="CYP64-like"/>
    <property type="match status" value="1"/>
</dbReference>
<dbReference type="PRINTS" id="PR00385">
    <property type="entry name" value="P450"/>
</dbReference>
<evidence type="ECO:0000256" key="7">
    <source>
        <dbReference type="ARBA" id="ARBA00023004"/>
    </source>
</evidence>
<dbReference type="EMBL" id="KI925461">
    <property type="protein sequence ID" value="ETW79019.1"/>
    <property type="molecule type" value="Genomic_DNA"/>
</dbReference>
<evidence type="ECO:0000256" key="2">
    <source>
        <dbReference type="ARBA" id="ARBA00005179"/>
    </source>
</evidence>
<keyword evidence="7 9" id="KW-0408">Iron</keyword>
<evidence type="ECO:0000256" key="1">
    <source>
        <dbReference type="ARBA" id="ARBA00001971"/>
    </source>
</evidence>
<organism evidence="11 12">
    <name type="scientific">Heterobasidion irregulare (strain TC 32-1)</name>
    <dbReference type="NCBI Taxonomy" id="747525"/>
    <lineage>
        <taxon>Eukaryota</taxon>
        <taxon>Fungi</taxon>
        <taxon>Dikarya</taxon>
        <taxon>Basidiomycota</taxon>
        <taxon>Agaricomycotina</taxon>
        <taxon>Agaricomycetes</taxon>
        <taxon>Russulales</taxon>
        <taxon>Bondarzewiaceae</taxon>
        <taxon>Heterobasidion</taxon>
        <taxon>Heterobasidion annosum species complex</taxon>
    </lineage>
</organism>
<proteinExistence type="inferred from homology"/>
<name>W4JZW4_HETIT</name>
<comment type="pathway">
    <text evidence="2">Secondary metabolite biosynthesis.</text>
</comment>
<dbReference type="InterPro" id="IPR002401">
    <property type="entry name" value="Cyt_P450_E_grp-I"/>
</dbReference>
<dbReference type="PROSITE" id="PS00086">
    <property type="entry name" value="CYTOCHROME_P450"/>
    <property type="match status" value="1"/>
</dbReference>
<dbReference type="GeneID" id="20678675"/>
<dbReference type="GO" id="GO:0004497">
    <property type="term" value="F:monooxygenase activity"/>
    <property type="evidence" value="ECO:0007669"/>
    <property type="project" value="UniProtKB-KW"/>
</dbReference>
<evidence type="ECO:0000313" key="11">
    <source>
        <dbReference type="EMBL" id="ETW79019.1"/>
    </source>
</evidence>
<dbReference type="PANTHER" id="PTHR46300">
    <property type="entry name" value="P450, PUTATIVE (EUROFUNG)-RELATED-RELATED"/>
    <property type="match status" value="1"/>
</dbReference>
<dbReference type="STRING" id="747525.W4JZW4"/>
<dbReference type="RefSeq" id="XP_009548812.1">
    <property type="nucleotide sequence ID" value="XM_009550517.1"/>
</dbReference>
<dbReference type="PANTHER" id="PTHR46300:SF7">
    <property type="entry name" value="P450, PUTATIVE (EUROFUNG)-RELATED"/>
    <property type="match status" value="1"/>
</dbReference>
<feature type="binding site" description="axial binding residue" evidence="9">
    <location>
        <position position="441"/>
    </location>
    <ligand>
        <name>heme</name>
        <dbReference type="ChEBI" id="CHEBI:30413"/>
    </ligand>
    <ligandPart>
        <name>Fe</name>
        <dbReference type="ChEBI" id="CHEBI:18248"/>
    </ligandPart>
</feature>
<dbReference type="GO" id="GO:0020037">
    <property type="term" value="F:heme binding"/>
    <property type="evidence" value="ECO:0007669"/>
    <property type="project" value="InterPro"/>
</dbReference>
<comment type="cofactor">
    <cofactor evidence="1 9">
        <name>heme</name>
        <dbReference type="ChEBI" id="CHEBI:30413"/>
    </cofactor>
</comment>